<name>A0A1B1TFW3_9ARCH</name>
<dbReference type="Gene3D" id="3.40.50.720">
    <property type="entry name" value="NAD(P)-binding Rossmann-like Domain"/>
    <property type="match status" value="1"/>
</dbReference>
<feature type="domain" description="NAD-dependent epimerase/dehydratase" evidence="1">
    <location>
        <begin position="4"/>
        <end position="231"/>
    </location>
</feature>
<organism evidence="2">
    <name type="scientific">uncultured Poseidoniia archaeon</name>
    <dbReference type="NCBI Taxonomy" id="1697135"/>
    <lineage>
        <taxon>Archaea</taxon>
        <taxon>Methanobacteriati</taxon>
        <taxon>Thermoplasmatota</taxon>
        <taxon>Candidatus Poseidoniia</taxon>
        <taxon>environmental samples</taxon>
    </lineage>
</organism>
<evidence type="ECO:0000313" key="2">
    <source>
        <dbReference type="EMBL" id="ANV81169.1"/>
    </source>
</evidence>
<dbReference type="AlphaFoldDB" id="A0A1B1TFW3"/>
<proteinExistence type="predicted"/>
<reference evidence="2" key="2">
    <citation type="journal article" date="2015" name="ISME J.">
        <title>A new class of marine Euryarchaeota group II from the Mediterranean deep chlorophyll maximum.</title>
        <authorList>
            <person name="Martin-Cuadrado A.B."/>
            <person name="Garcia-Heredia I."/>
            <person name="Molto A.G."/>
            <person name="Lopez-Ubeda R."/>
            <person name="Kimes N."/>
            <person name="Lopez-Garcia P."/>
            <person name="Moreira D."/>
            <person name="Rodriguez-Valera F."/>
        </authorList>
    </citation>
    <scope>NUCLEOTIDE SEQUENCE</scope>
</reference>
<dbReference type="PRINTS" id="PR01713">
    <property type="entry name" value="NUCEPIMERASE"/>
</dbReference>
<dbReference type="Pfam" id="PF01370">
    <property type="entry name" value="Epimerase"/>
    <property type="match status" value="1"/>
</dbReference>
<dbReference type="PANTHER" id="PTHR43245">
    <property type="entry name" value="BIFUNCTIONAL POLYMYXIN RESISTANCE PROTEIN ARNA"/>
    <property type="match status" value="1"/>
</dbReference>
<dbReference type="PANTHER" id="PTHR43245:SF13">
    <property type="entry name" value="UDP-D-APIOSE_UDP-D-XYLOSE SYNTHASE 2"/>
    <property type="match status" value="1"/>
</dbReference>
<evidence type="ECO:0000259" key="1">
    <source>
        <dbReference type="Pfam" id="PF01370"/>
    </source>
</evidence>
<reference evidence="2" key="1">
    <citation type="submission" date="2014-11" db="EMBL/GenBank/DDBJ databases">
        <authorList>
            <person name="Zhu J."/>
            <person name="Qi W."/>
            <person name="Song R."/>
        </authorList>
    </citation>
    <scope>NUCLEOTIDE SEQUENCE</scope>
</reference>
<dbReference type="InterPro" id="IPR050177">
    <property type="entry name" value="Lipid_A_modif_metabolic_enz"/>
</dbReference>
<dbReference type="EMBL" id="KP211925">
    <property type="protein sequence ID" value="ANV81169.1"/>
    <property type="molecule type" value="Genomic_DNA"/>
</dbReference>
<dbReference type="SUPFAM" id="SSF51735">
    <property type="entry name" value="NAD(P)-binding Rossmann-fold domains"/>
    <property type="match status" value="1"/>
</dbReference>
<accession>A0A1B1TFW3</accession>
<sequence>MDTVLVTGGSGFIGSNVIDELMKSFKVVNLDLKPSKNSVIEQIIGDIRDKELVEQVVEKCDAIIHLAAQISVPLSIDYPQKTFEINVQGTQNIIDAAHKFGIKRLIMASSAAVYGEASNLPLTEESAGQCLSPYAQSKWENESQIILARESGLEAVALRFFNVYGPRQSTDGAYAAVIPNFVKMLTTGKQPIIHGDGLQSRDFVHVKDLVRAIEKLLKCNWNLVDCHAYNLASQSQTTILDILELINTSIEKINPDFYLIEPNFEQPREGDIKHSFADISKITSTINWKPSIELSQGIEELVRIRLNQIEGLQ</sequence>
<protein>
    <recommendedName>
        <fullName evidence="1">NAD-dependent epimerase/dehydratase domain-containing protein</fullName>
    </recommendedName>
</protein>
<dbReference type="InterPro" id="IPR036291">
    <property type="entry name" value="NAD(P)-bd_dom_sf"/>
</dbReference>
<dbReference type="InterPro" id="IPR001509">
    <property type="entry name" value="Epimerase_deHydtase"/>
</dbReference>